<dbReference type="Proteomes" id="UP000198982">
    <property type="component" value="Unassembled WGS sequence"/>
</dbReference>
<keyword evidence="2" id="KW-1185">Reference proteome</keyword>
<name>A0A1H4QUF0_9PSED</name>
<gene>
    <name evidence="1" type="ORF">SAMN05216178_3918</name>
</gene>
<protein>
    <submittedName>
        <fullName evidence="1">Uncharacterized protein</fullName>
    </submittedName>
</protein>
<proteinExistence type="predicted"/>
<evidence type="ECO:0000313" key="1">
    <source>
        <dbReference type="EMBL" id="SEC23270.1"/>
    </source>
</evidence>
<dbReference type="EMBL" id="FNTJ01000001">
    <property type="protein sequence ID" value="SEC23270.1"/>
    <property type="molecule type" value="Genomic_DNA"/>
</dbReference>
<sequence length="117" mass="13443">MTMQEDNSLILDQLERLGTLERVCEGLTQDHIEGGWTVRGIRVHCKAVEQERDDLRSQLVELEKFGEWWKERMRTHLTIIYGAIGKSDPEGCADQTVRLDERLAPQITASYSSTKPQ</sequence>
<accession>A0A1H4QUF0</accession>
<organism evidence="1 2">
    <name type="scientific">Pseudomonas saponiphila</name>
    <dbReference type="NCBI Taxonomy" id="556534"/>
    <lineage>
        <taxon>Bacteria</taxon>
        <taxon>Pseudomonadati</taxon>
        <taxon>Pseudomonadota</taxon>
        <taxon>Gammaproteobacteria</taxon>
        <taxon>Pseudomonadales</taxon>
        <taxon>Pseudomonadaceae</taxon>
        <taxon>Pseudomonas</taxon>
    </lineage>
</organism>
<evidence type="ECO:0000313" key="2">
    <source>
        <dbReference type="Proteomes" id="UP000198982"/>
    </source>
</evidence>
<dbReference type="AlphaFoldDB" id="A0A1H4QUF0"/>
<reference evidence="2" key="1">
    <citation type="submission" date="2016-10" db="EMBL/GenBank/DDBJ databases">
        <authorList>
            <person name="Varghese N."/>
            <person name="Submissions S."/>
        </authorList>
    </citation>
    <scope>NUCLEOTIDE SEQUENCE [LARGE SCALE GENOMIC DNA]</scope>
    <source>
        <strain evidence="2">DSM 9751</strain>
    </source>
</reference>